<gene>
    <name evidence="1" type="ordered locus">BDP_1766</name>
</gene>
<protein>
    <submittedName>
        <fullName evidence="1">Uncharacterized protein</fullName>
    </submittedName>
</protein>
<dbReference type="KEGG" id="bde:BDP_1766"/>
<evidence type="ECO:0000313" key="2">
    <source>
        <dbReference type="Proteomes" id="UP000008693"/>
    </source>
</evidence>
<keyword evidence="2" id="KW-1185">Reference proteome</keyword>
<evidence type="ECO:0000313" key="1">
    <source>
        <dbReference type="EMBL" id="ADB10353.1"/>
    </source>
</evidence>
<name>D2Q5Y8_BIFDB</name>
<dbReference type="Proteomes" id="UP000008693">
    <property type="component" value="Chromosome"/>
</dbReference>
<dbReference type="EMBL" id="CP001750">
    <property type="protein sequence ID" value="ADB10353.1"/>
    <property type="molecule type" value="Genomic_DNA"/>
</dbReference>
<organism evidence="1 2">
    <name type="scientific">Bifidobacterium dentium (strain ATCC 27534 / DSM 20436 / JCM 1195 / Bd1)</name>
    <dbReference type="NCBI Taxonomy" id="401473"/>
    <lineage>
        <taxon>Bacteria</taxon>
        <taxon>Bacillati</taxon>
        <taxon>Actinomycetota</taxon>
        <taxon>Actinomycetes</taxon>
        <taxon>Bifidobacteriales</taxon>
        <taxon>Bifidobacteriaceae</taxon>
        <taxon>Bifidobacterium</taxon>
    </lineage>
</organism>
<sequence>MTACLQGNALQATLWRNAATLVQHVWAGTRAGRNES</sequence>
<proteinExistence type="predicted"/>
<reference evidence="1 2" key="1">
    <citation type="journal article" date="2009" name="PLoS Genet.">
        <title>The Bifidobacterium dentium Bd1 genome sequence reflects its genetic adaptation to the human oral cavity.</title>
        <authorList>
            <person name="Ventura M."/>
            <person name="Turroni F."/>
            <person name="Zomer A."/>
            <person name="Foroni E."/>
            <person name="Giubellini V."/>
            <person name="Bottacini F."/>
            <person name="Canchaya C."/>
            <person name="Claesson M.J."/>
            <person name="He F."/>
            <person name="Mantzourani M."/>
            <person name="Mulas L."/>
            <person name="Ferrarini A."/>
            <person name="Gao B."/>
            <person name="Delledonne M."/>
            <person name="Henrissat B."/>
            <person name="Coutinho P."/>
            <person name="Oggioni M."/>
            <person name="Gupta R.S."/>
            <person name="Zhang Z."/>
            <person name="Beighton D."/>
            <person name="Fitzgerald G.F."/>
            <person name="O'Toole P.W."/>
            <person name="van Sinderen D."/>
        </authorList>
    </citation>
    <scope>NUCLEOTIDE SEQUENCE [LARGE SCALE GENOMIC DNA]</scope>
    <source>
        <strain evidence="2">ATCC 27534 / DSM 20436 / JCM 1195 / Bd1</strain>
    </source>
</reference>
<dbReference type="HOGENOM" id="CLU_3354839_0_0_11"/>
<dbReference type="STRING" id="401473.BDP_1766"/>
<dbReference type="AlphaFoldDB" id="D2Q5Y8"/>
<accession>D2Q5Y8</accession>